<keyword evidence="1" id="KW-0812">Transmembrane</keyword>
<dbReference type="Pfam" id="PF00022">
    <property type="entry name" value="Actin"/>
    <property type="match status" value="1"/>
</dbReference>
<sequence>MYGGDEVSAIVFDLDSYTCKAGYAGEDAPKAVFSLPSCHLSKMVLFLIGIWRLTEEEADWCWRLLRKKTRRQKEAEILEIGKRRMIVADPKGLNFGWRYSQNVVNLGGISIATYLFFSISLASY</sequence>
<reference evidence="2" key="1">
    <citation type="submission" date="2019-12" db="EMBL/GenBank/DDBJ databases">
        <title>Genome sequencing and annotation of Brassica cretica.</title>
        <authorList>
            <person name="Studholme D.J."/>
            <person name="Sarris P.F."/>
        </authorList>
    </citation>
    <scope>NUCLEOTIDE SEQUENCE</scope>
    <source>
        <strain evidence="2">PFS-102/07</strain>
        <tissue evidence="2">Leaf</tissue>
    </source>
</reference>
<gene>
    <name evidence="2" type="ORF">F2Q70_00039387</name>
</gene>
<comment type="caution">
    <text evidence="2">The sequence shown here is derived from an EMBL/GenBank/DDBJ whole genome shotgun (WGS) entry which is preliminary data.</text>
</comment>
<dbReference type="InterPro" id="IPR004000">
    <property type="entry name" value="Actin"/>
</dbReference>
<evidence type="ECO:0000256" key="1">
    <source>
        <dbReference type="SAM" id="Phobius"/>
    </source>
</evidence>
<accession>A0A8S9KAK9</accession>
<feature type="transmembrane region" description="Helical" evidence="1">
    <location>
        <begin position="103"/>
        <end position="122"/>
    </location>
</feature>
<dbReference type="InterPro" id="IPR043129">
    <property type="entry name" value="ATPase_NBD"/>
</dbReference>
<evidence type="ECO:0000313" key="2">
    <source>
        <dbReference type="EMBL" id="KAF2591101.1"/>
    </source>
</evidence>
<dbReference type="Gene3D" id="3.30.420.40">
    <property type="match status" value="1"/>
</dbReference>
<dbReference type="SUPFAM" id="SSF53067">
    <property type="entry name" value="Actin-like ATPase domain"/>
    <property type="match status" value="1"/>
</dbReference>
<dbReference type="AlphaFoldDB" id="A0A8S9KAK9"/>
<organism evidence="2">
    <name type="scientific">Brassica cretica</name>
    <name type="common">Mustard</name>
    <dbReference type="NCBI Taxonomy" id="69181"/>
    <lineage>
        <taxon>Eukaryota</taxon>
        <taxon>Viridiplantae</taxon>
        <taxon>Streptophyta</taxon>
        <taxon>Embryophyta</taxon>
        <taxon>Tracheophyta</taxon>
        <taxon>Spermatophyta</taxon>
        <taxon>Magnoliopsida</taxon>
        <taxon>eudicotyledons</taxon>
        <taxon>Gunneridae</taxon>
        <taxon>Pentapetalae</taxon>
        <taxon>rosids</taxon>
        <taxon>malvids</taxon>
        <taxon>Brassicales</taxon>
        <taxon>Brassicaceae</taxon>
        <taxon>Brassiceae</taxon>
        <taxon>Brassica</taxon>
    </lineage>
</organism>
<keyword evidence="1" id="KW-1133">Transmembrane helix</keyword>
<proteinExistence type="predicted"/>
<dbReference type="EMBL" id="QGKY02000190">
    <property type="protein sequence ID" value="KAF2591101.1"/>
    <property type="molecule type" value="Genomic_DNA"/>
</dbReference>
<keyword evidence="1" id="KW-0472">Membrane</keyword>
<protein>
    <submittedName>
        <fullName evidence="2">Uncharacterized protein</fullName>
    </submittedName>
</protein>
<name>A0A8S9KAK9_BRACR</name>